<dbReference type="SUPFAM" id="SSF57424">
    <property type="entry name" value="LDL receptor-like module"/>
    <property type="match status" value="1"/>
</dbReference>
<keyword evidence="4" id="KW-0472">Membrane</keyword>
<evidence type="ECO:0000256" key="2">
    <source>
        <dbReference type="PROSITE-ProRule" id="PRU00124"/>
    </source>
</evidence>
<feature type="disulfide bond" evidence="2">
    <location>
        <begin position="65"/>
        <end position="77"/>
    </location>
</feature>
<dbReference type="EMBL" id="KK118887">
    <property type="protein sequence ID" value="KFM74140.1"/>
    <property type="molecule type" value="Genomic_DNA"/>
</dbReference>
<evidence type="ECO:0000313" key="6">
    <source>
        <dbReference type="Proteomes" id="UP000054359"/>
    </source>
</evidence>
<dbReference type="SMART" id="SM00192">
    <property type="entry name" value="LDLa"/>
    <property type="match status" value="1"/>
</dbReference>
<evidence type="ECO:0000313" key="5">
    <source>
        <dbReference type="EMBL" id="KFM74140.1"/>
    </source>
</evidence>
<dbReference type="OrthoDB" id="19606at2759"/>
<organism evidence="5 6">
    <name type="scientific">Stegodyphus mimosarum</name>
    <name type="common">African social velvet spider</name>
    <dbReference type="NCBI Taxonomy" id="407821"/>
    <lineage>
        <taxon>Eukaryota</taxon>
        <taxon>Metazoa</taxon>
        <taxon>Ecdysozoa</taxon>
        <taxon>Arthropoda</taxon>
        <taxon>Chelicerata</taxon>
        <taxon>Arachnida</taxon>
        <taxon>Araneae</taxon>
        <taxon>Araneomorphae</taxon>
        <taxon>Entelegynae</taxon>
        <taxon>Eresoidea</taxon>
        <taxon>Eresidae</taxon>
        <taxon>Stegodyphus</taxon>
    </lineage>
</organism>
<keyword evidence="1 2" id="KW-1015">Disulfide bond</keyword>
<dbReference type="STRING" id="407821.A0A087U9V1"/>
<dbReference type="Gene3D" id="4.10.400.10">
    <property type="entry name" value="Low-density Lipoprotein Receptor"/>
    <property type="match status" value="1"/>
</dbReference>
<reference evidence="5 6" key="1">
    <citation type="submission" date="2013-11" db="EMBL/GenBank/DDBJ databases">
        <title>Genome sequencing of Stegodyphus mimosarum.</title>
        <authorList>
            <person name="Bechsgaard J."/>
        </authorList>
    </citation>
    <scope>NUCLEOTIDE SEQUENCE [LARGE SCALE GENOMIC DNA]</scope>
</reference>
<evidence type="ECO:0008006" key="7">
    <source>
        <dbReference type="Google" id="ProtNLM"/>
    </source>
</evidence>
<dbReference type="AlphaFoldDB" id="A0A087U9V1"/>
<dbReference type="InterPro" id="IPR023415">
    <property type="entry name" value="LDLR_class-A_CS"/>
</dbReference>
<dbReference type="PANTHER" id="PTHR24652">
    <property type="entry name" value="LOW-DENSITY LIPOPROTEIN RECEPTOR CLASS A DOMAIN-CONTAINING PROTEIN 2"/>
    <property type="match status" value="1"/>
</dbReference>
<feature type="non-terminal residue" evidence="5">
    <location>
        <position position="436"/>
    </location>
</feature>
<proteinExistence type="predicted"/>
<evidence type="ECO:0000256" key="1">
    <source>
        <dbReference type="ARBA" id="ARBA00023157"/>
    </source>
</evidence>
<feature type="region of interest" description="Disordered" evidence="3">
    <location>
        <begin position="101"/>
        <end position="121"/>
    </location>
</feature>
<protein>
    <recommendedName>
        <fullName evidence="7">Atrial natriuretic peptide-converting enzyme</fullName>
    </recommendedName>
</protein>
<gene>
    <name evidence="5" type="ORF">X975_00363</name>
</gene>
<feature type="transmembrane region" description="Helical" evidence="4">
    <location>
        <begin position="128"/>
        <end position="152"/>
    </location>
</feature>
<feature type="disulfide bond" evidence="2">
    <location>
        <begin position="72"/>
        <end position="90"/>
    </location>
</feature>
<feature type="disulfide bond" evidence="2">
    <location>
        <begin position="84"/>
        <end position="99"/>
    </location>
</feature>
<dbReference type="CDD" id="cd00112">
    <property type="entry name" value="LDLa"/>
    <property type="match status" value="1"/>
</dbReference>
<dbReference type="InterPro" id="IPR042333">
    <property type="entry name" value="LRAD2/Mig-13-like"/>
</dbReference>
<accession>A0A087U9V1</accession>
<dbReference type="Proteomes" id="UP000054359">
    <property type="component" value="Unassembled WGS sequence"/>
</dbReference>
<keyword evidence="4" id="KW-1133">Transmembrane helix</keyword>
<dbReference type="Pfam" id="PF00057">
    <property type="entry name" value="Ldl_recept_a"/>
    <property type="match status" value="1"/>
</dbReference>
<dbReference type="PROSITE" id="PS01209">
    <property type="entry name" value="LDLRA_1"/>
    <property type="match status" value="1"/>
</dbReference>
<keyword evidence="4" id="KW-0812">Transmembrane</keyword>
<sequence>MMEFRDGLNSKAKLLRNIRCQNAVCDNISEIITAASSGLYIRFRGYLNLQSVVKMSYSSYLNGNCSNKEIPCMGNRCLISDLHCDGIQNCPDGSDEEHCLGLGTPPTVSPQPSLSPTRRLSSSNTAHTFSVLLFIGIIGLIFAIMVIFFIFYRHCKMNLMSADTPRPPPSIHNQVTDLTPRLYSSDALNCDHPPSYEDYIKASENYPPLLYTRAKQHFRNYAATFCNSSLKDCAVSFAITEDLKSCDNILPDKCLFCCDFSEIEVTSNSLNGRNIYEDNLLYLSEPSCSFDESSVKCAVNNFTPIKLSFKRARSLESNLNKIGHQNICHLCLPVTHSTCPHIPEYLSHTHIWSLPRNLRINTPYLKDIDITFENRVKNTIHLAKDIEDFEGKYRRFTWSAASDRAPINSDVWALVKARCTSDPNHSVSCSIQYTHG</sequence>
<evidence type="ECO:0000256" key="4">
    <source>
        <dbReference type="SAM" id="Phobius"/>
    </source>
</evidence>
<feature type="compositionally biased region" description="Low complexity" evidence="3">
    <location>
        <begin position="110"/>
        <end position="121"/>
    </location>
</feature>
<dbReference type="InterPro" id="IPR002172">
    <property type="entry name" value="LDrepeatLR_classA_rpt"/>
</dbReference>
<name>A0A087U9V1_STEMI</name>
<keyword evidence="6" id="KW-1185">Reference proteome</keyword>
<dbReference type="InterPro" id="IPR036055">
    <property type="entry name" value="LDL_receptor-like_sf"/>
</dbReference>
<evidence type="ECO:0000256" key="3">
    <source>
        <dbReference type="SAM" id="MobiDB-lite"/>
    </source>
</evidence>
<dbReference type="PROSITE" id="PS50068">
    <property type="entry name" value="LDLRA_2"/>
    <property type="match status" value="1"/>
</dbReference>